<protein>
    <submittedName>
        <fullName evidence="5">Carbohydrate-binding module family 1 protein</fullName>
    </submittedName>
</protein>
<accession>W6YXC6</accession>
<dbReference type="Proteomes" id="UP000054032">
    <property type="component" value="Unassembled WGS sequence"/>
</dbReference>
<proteinExistence type="predicted"/>
<dbReference type="GO" id="GO:0030248">
    <property type="term" value="F:cellulose binding"/>
    <property type="evidence" value="ECO:0007669"/>
    <property type="project" value="InterPro"/>
</dbReference>
<gene>
    <name evidence="5" type="ORF">COCMIDRAFT_104206</name>
</gene>
<keyword evidence="6" id="KW-1185">Reference proteome</keyword>
<evidence type="ECO:0000256" key="2">
    <source>
        <dbReference type="SAM" id="MobiDB-lite"/>
    </source>
</evidence>
<dbReference type="InterPro" id="IPR000254">
    <property type="entry name" value="CBD"/>
</dbReference>
<feature type="chain" id="PRO_5004886211" evidence="3">
    <location>
        <begin position="20"/>
        <end position="141"/>
    </location>
</feature>
<evidence type="ECO:0000256" key="1">
    <source>
        <dbReference type="ARBA" id="ARBA00022729"/>
    </source>
</evidence>
<evidence type="ECO:0000256" key="3">
    <source>
        <dbReference type="SAM" id="SignalP"/>
    </source>
</evidence>
<dbReference type="SMART" id="SM00236">
    <property type="entry name" value="fCBD"/>
    <property type="match status" value="1"/>
</dbReference>
<dbReference type="InterPro" id="IPR035971">
    <property type="entry name" value="CBD_sf"/>
</dbReference>
<feature type="compositionally biased region" description="Low complexity" evidence="2">
    <location>
        <begin position="68"/>
        <end position="83"/>
    </location>
</feature>
<evidence type="ECO:0000259" key="4">
    <source>
        <dbReference type="PROSITE" id="PS51164"/>
    </source>
</evidence>
<dbReference type="KEGG" id="bor:COCMIDRAFT_104206"/>
<organism evidence="5 6">
    <name type="scientific">Bipolaris oryzae ATCC 44560</name>
    <dbReference type="NCBI Taxonomy" id="930090"/>
    <lineage>
        <taxon>Eukaryota</taxon>
        <taxon>Fungi</taxon>
        <taxon>Dikarya</taxon>
        <taxon>Ascomycota</taxon>
        <taxon>Pezizomycotina</taxon>
        <taxon>Dothideomycetes</taxon>
        <taxon>Pleosporomycetidae</taxon>
        <taxon>Pleosporales</taxon>
        <taxon>Pleosporineae</taxon>
        <taxon>Pleosporaceae</taxon>
        <taxon>Bipolaris</taxon>
    </lineage>
</organism>
<dbReference type="GeneID" id="19118463"/>
<dbReference type="SUPFAM" id="SSF57180">
    <property type="entry name" value="Cellulose-binding domain"/>
    <property type="match status" value="1"/>
</dbReference>
<dbReference type="AlphaFoldDB" id="W6YXC6"/>
<sequence length="141" mass="15357">MYLTTVAILYAGLLTLCGAVPADNKAQLEPRQTYIITCIGGRCSDNISRPTSEPPKPTSSKLMNSSQTTIKTSTKTVVPPTKTTTEEVGPSSTRCPVPLYYKCGGWHDGKPWTGCTQCVKGVKCVEQNEWYFQCVADNSVE</sequence>
<dbReference type="GO" id="GO:0005576">
    <property type="term" value="C:extracellular region"/>
    <property type="evidence" value="ECO:0007669"/>
    <property type="project" value="InterPro"/>
</dbReference>
<name>W6YXC6_COCMI</name>
<feature type="domain" description="CBM1" evidence="4">
    <location>
        <begin position="95"/>
        <end position="135"/>
    </location>
</feature>
<evidence type="ECO:0000313" key="6">
    <source>
        <dbReference type="Proteomes" id="UP000054032"/>
    </source>
</evidence>
<dbReference type="EMBL" id="KI964070">
    <property type="protein sequence ID" value="EUC42178.1"/>
    <property type="molecule type" value="Genomic_DNA"/>
</dbReference>
<feature type="region of interest" description="Disordered" evidence="2">
    <location>
        <begin position="44"/>
        <end position="93"/>
    </location>
</feature>
<dbReference type="HOGENOM" id="CLU_1686256_0_0_1"/>
<keyword evidence="1 3" id="KW-0732">Signal</keyword>
<dbReference type="PROSITE" id="PS51164">
    <property type="entry name" value="CBM1_2"/>
    <property type="match status" value="1"/>
</dbReference>
<dbReference type="Pfam" id="PF00734">
    <property type="entry name" value="CBM_1"/>
    <property type="match status" value="1"/>
</dbReference>
<dbReference type="GO" id="GO:0005975">
    <property type="term" value="P:carbohydrate metabolic process"/>
    <property type="evidence" value="ECO:0007669"/>
    <property type="project" value="InterPro"/>
</dbReference>
<evidence type="ECO:0000313" key="5">
    <source>
        <dbReference type="EMBL" id="EUC42178.1"/>
    </source>
</evidence>
<dbReference type="RefSeq" id="XP_007691301.1">
    <property type="nucleotide sequence ID" value="XM_007693111.1"/>
</dbReference>
<dbReference type="eggNOG" id="ENOG502TF6B">
    <property type="taxonomic scope" value="Eukaryota"/>
</dbReference>
<reference evidence="5 6" key="1">
    <citation type="journal article" date="2013" name="PLoS Genet.">
        <title>Comparative genome structure, secondary metabolite, and effector coding capacity across Cochliobolus pathogens.</title>
        <authorList>
            <person name="Condon B.J."/>
            <person name="Leng Y."/>
            <person name="Wu D."/>
            <person name="Bushley K.E."/>
            <person name="Ohm R.A."/>
            <person name="Otillar R."/>
            <person name="Martin J."/>
            <person name="Schackwitz W."/>
            <person name="Grimwood J."/>
            <person name="MohdZainudin N."/>
            <person name="Xue C."/>
            <person name="Wang R."/>
            <person name="Manning V.A."/>
            <person name="Dhillon B."/>
            <person name="Tu Z.J."/>
            <person name="Steffenson B.J."/>
            <person name="Salamov A."/>
            <person name="Sun H."/>
            <person name="Lowry S."/>
            <person name="LaButti K."/>
            <person name="Han J."/>
            <person name="Copeland A."/>
            <person name="Lindquist E."/>
            <person name="Barry K."/>
            <person name="Schmutz J."/>
            <person name="Baker S.E."/>
            <person name="Ciuffetti L.M."/>
            <person name="Grigoriev I.V."/>
            <person name="Zhong S."/>
            <person name="Turgeon B.G."/>
        </authorList>
    </citation>
    <scope>NUCLEOTIDE SEQUENCE [LARGE SCALE GENOMIC DNA]</scope>
    <source>
        <strain evidence="5 6">ATCC 44560</strain>
    </source>
</reference>
<feature type="signal peptide" evidence="3">
    <location>
        <begin position="1"/>
        <end position="19"/>
    </location>
</feature>
<dbReference type="OrthoDB" id="2119228at2759"/>